<dbReference type="AlphaFoldDB" id="A0A913ZG64"/>
<feature type="transmembrane region" description="Helical" evidence="3">
    <location>
        <begin position="117"/>
        <end position="140"/>
    </location>
</feature>
<accession>A0A913ZG64</accession>
<dbReference type="InterPro" id="IPR036259">
    <property type="entry name" value="MFS_trans_sf"/>
</dbReference>
<dbReference type="SUPFAM" id="SSF103473">
    <property type="entry name" value="MFS general substrate transporter"/>
    <property type="match status" value="1"/>
</dbReference>
<feature type="transmembrane region" description="Helical" evidence="3">
    <location>
        <begin position="178"/>
        <end position="199"/>
    </location>
</feature>
<evidence type="ECO:0000259" key="4">
    <source>
        <dbReference type="PROSITE" id="PS50850"/>
    </source>
</evidence>
<feature type="compositionally biased region" description="Basic and acidic residues" evidence="2">
    <location>
        <begin position="216"/>
        <end position="230"/>
    </location>
</feature>
<dbReference type="PANTHER" id="PTHR11360:SF284">
    <property type="entry name" value="EG:103B4.3 PROTEIN-RELATED"/>
    <property type="match status" value="1"/>
</dbReference>
<feature type="transmembrane region" description="Helical" evidence="3">
    <location>
        <begin position="463"/>
        <end position="487"/>
    </location>
</feature>
<feature type="transmembrane region" description="Helical" evidence="3">
    <location>
        <begin position="63"/>
        <end position="85"/>
    </location>
</feature>
<evidence type="ECO:0000256" key="2">
    <source>
        <dbReference type="SAM" id="MobiDB-lite"/>
    </source>
</evidence>
<protein>
    <recommendedName>
        <fullName evidence="4">Major facilitator superfamily (MFS) profile domain-containing protein</fullName>
    </recommendedName>
</protein>
<dbReference type="PANTHER" id="PTHR11360">
    <property type="entry name" value="MONOCARBOXYLATE TRANSPORTER"/>
    <property type="match status" value="1"/>
</dbReference>
<comment type="subcellular location">
    <subcellularLocation>
        <location evidence="1">Membrane</location>
        <topology evidence="1">Multi-pass membrane protein</topology>
    </subcellularLocation>
</comment>
<name>A0A913ZG64_PATMI</name>
<dbReference type="Pfam" id="PF07690">
    <property type="entry name" value="MFS_1"/>
    <property type="match status" value="2"/>
</dbReference>
<dbReference type="Gene3D" id="1.20.1250.20">
    <property type="entry name" value="MFS general substrate transporter like domains"/>
    <property type="match status" value="2"/>
</dbReference>
<dbReference type="InterPro" id="IPR020846">
    <property type="entry name" value="MFS_dom"/>
</dbReference>
<dbReference type="GO" id="GO:0008028">
    <property type="term" value="F:monocarboxylic acid transmembrane transporter activity"/>
    <property type="evidence" value="ECO:0007669"/>
    <property type="project" value="TreeGrafter"/>
</dbReference>
<keyword evidence="3" id="KW-1133">Transmembrane helix</keyword>
<feature type="transmembrane region" description="Helical" evidence="3">
    <location>
        <begin position="437"/>
        <end position="457"/>
    </location>
</feature>
<proteinExistence type="predicted"/>
<dbReference type="GeneID" id="119723932"/>
<feature type="transmembrane region" description="Helical" evidence="3">
    <location>
        <begin position="92"/>
        <end position="111"/>
    </location>
</feature>
<dbReference type="GO" id="GO:0016020">
    <property type="term" value="C:membrane"/>
    <property type="evidence" value="ECO:0007669"/>
    <property type="project" value="UniProtKB-SubCell"/>
</dbReference>
<dbReference type="PROSITE" id="PS51257">
    <property type="entry name" value="PROKAR_LIPOPROTEIN"/>
    <property type="match status" value="1"/>
</dbReference>
<feature type="transmembrane region" description="Helical" evidence="3">
    <location>
        <begin position="398"/>
        <end position="425"/>
    </location>
</feature>
<keyword evidence="6" id="KW-1185">Reference proteome</keyword>
<feature type="transmembrane region" description="Helical" evidence="3">
    <location>
        <begin position="152"/>
        <end position="172"/>
    </location>
</feature>
<keyword evidence="3" id="KW-0472">Membrane</keyword>
<feature type="region of interest" description="Disordered" evidence="2">
    <location>
        <begin position="209"/>
        <end position="242"/>
    </location>
</feature>
<evidence type="ECO:0000256" key="1">
    <source>
        <dbReference type="ARBA" id="ARBA00004141"/>
    </source>
</evidence>
<feature type="transmembrane region" description="Helical" evidence="3">
    <location>
        <begin position="21"/>
        <end position="43"/>
    </location>
</feature>
<dbReference type="InterPro" id="IPR050327">
    <property type="entry name" value="Proton-linked_MCT"/>
</dbReference>
<dbReference type="OMA" id="DEICFIS"/>
<dbReference type="InterPro" id="IPR011701">
    <property type="entry name" value="MFS"/>
</dbReference>
<sequence>MNSPRSPMQTREKKTPKSREGGWGIVVVIASCSINVLVLSLLRCGGVLYQSWMDEFETGAKEIAAIQSILSATSCFSGLAGAVLCKRFGCRFSGIIGGVLWFLGLFCSYWVQNIFQLYVTIAIAGTGVGISVNFALVAVAMHFKKRYKTANAVAFSGAGIGIMAAPPIVQLLLDNYGWRGTLFIISAIMANSIACGALYRPRRNVQRSPKELQLNSEDHEQESRIDEVRPESPTNATDASGNEPVIFQTSTVAMRSCNDDPDEICFISVDQSGKREYASFKDARKQNQAGSLLRRFCSELSIRVLMKNYPFLLLCLASVEFAISYLSFALFVIPRAQSIDVSSSNAAFLLSILGIGTLLGQLGNGLMLSCRTSPEHVLAICVALSGVSLLVLNVDGYVYLAIASFLQGFASGAFFAIASVLILRYVGLEGFAVGTGWHRISAGVGQLLGPIVAGWLFDVTGSYKTVFFVLAGINFACSLQMFLFPVLKRLKTRKEGKSSETHEEG</sequence>
<dbReference type="RefSeq" id="XP_038050773.1">
    <property type="nucleotide sequence ID" value="XM_038194845.1"/>
</dbReference>
<dbReference type="EnsemblMetazoa" id="XM_038194845.1">
    <property type="protein sequence ID" value="XP_038050773.1"/>
    <property type="gene ID" value="LOC119723932"/>
</dbReference>
<dbReference type="Proteomes" id="UP000887568">
    <property type="component" value="Unplaced"/>
</dbReference>
<reference evidence="5" key="1">
    <citation type="submission" date="2022-11" db="UniProtKB">
        <authorList>
            <consortium name="EnsemblMetazoa"/>
        </authorList>
    </citation>
    <scope>IDENTIFICATION</scope>
</reference>
<feature type="transmembrane region" description="Helical" evidence="3">
    <location>
        <begin position="376"/>
        <end position="392"/>
    </location>
</feature>
<feature type="transmembrane region" description="Helical" evidence="3">
    <location>
        <begin position="311"/>
        <end position="333"/>
    </location>
</feature>
<evidence type="ECO:0000256" key="3">
    <source>
        <dbReference type="SAM" id="Phobius"/>
    </source>
</evidence>
<evidence type="ECO:0000313" key="6">
    <source>
        <dbReference type="Proteomes" id="UP000887568"/>
    </source>
</evidence>
<dbReference type="PROSITE" id="PS50850">
    <property type="entry name" value="MFS"/>
    <property type="match status" value="1"/>
</dbReference>
<evidence type="ECO:0000313" key="5">
    <source>
        <dbReference type="EnsemblMetazoa" id="XP_038050773.1"/>
    </source>
</evidence>
<feature type="domain" description="Major facilitator superfamily (MFS) profile" evidence="4">
    <location>
        <begin position="24"/>
        <end position="489"/>
    </location>
</feature>
<dbReference type="CDD" id="cd17352">
    <property type="entry name" value="MFS_MCT_SLC16"/>
    <property type="match status" value="1"/>
</dbReference>
<dbReference type="OrthoDB" id="6499973at2759"/>
<feature type="transmembrane region" description="Helical" evidence="3">
    <location>
        <begin position="345"/>
        <end position="364"/>
    </location>
</feature>
<organism evidence="5 6">
    <name type="scientific">Patiria miniata</name>
    <name type="common">Bat star</name>
    <name type="synonym">Asterina miniata</name>
    <dbReference type="NCBI Taxonomy" id="46514"/>
    <lineage>
        <taxon>Eukaryota</taxon>
        <taxon>Metazoa</taxon>
        <taxon>Echinodermata</taxon>
        <taxon>Eleutherozoa</taxon>
        <taxon>Asterozoa</taxon>
        <taxon>Asteroidea</taxon>
        <taxon>Valvatacea</taxon>
        <taxon>Valvatida</taxon>
        <taxon>Asterinidae</taxon>
        <taxon>Patiria</taxon>
    </lineage>
</organism>
<keyword evidence="3" id="KW-0812">Transmembrane</keyword>